<dbReference type="GO" id="GO:0000155">
    <property type="term" value="F:phosphorelay sensor kinase activity"/>
    <property type="evidence" value="ECO:0007669"/>
    <property type="project" value="InterPro"/>
</dbReference>
<gene>
    <name evidence="2" type="ORF">ECRASSUSDP1_LOCUS235</name>
</gene>
<dbReference type="SMART" id="SM00388">
    <property type="entry name" value="HisKA"/>
    <property type="match status" value="1"/>
</dbReference>
<dbReference type="CDD" id="cd00082">
    <property type="entry name" value="HisKA"/>
    <property type="match status" value="1"/>
</dbReference>
<dbReference type="Proteomes" id="UP001295684">
    <property type="component" value="Unassembled WGS sequence"/>
</dbReference>
<evidence type="ECO:0000259" key="1">
    <source>
        <dbReference type="SMART" id="SM00388"/>
    </source>
</evidence>
<comment type="caution">
    <text evidence="2">The sequence shown here is derived from an EMBL/GenBank/DDBJ whole genome shotgun (WGS) entry which is preliminary data.</text>
</comment>
<keyword evidence="3" id="KW-1185">Reference proteome</keyword>
<organism evidence="2 3">
    <name type="scientific">Euplotes crassus</name>
    <dbReference type="NCBI Taxonomy" id="5936"/>
    <lineage>
        <taxon>Eukaryota</taxon>
        <taxon>Sar</taxon>
        <taxon>Alveolata</taxon>
        <taxon>Ciliophora</taxon>
        <taxon>Intramacronucleata</taxon>
        <taxon>Spirotrichea</taxon>
        <taxon>Hypotrichia</taxon>
        <taxon>Euplotida</taxon>
        <taxon>Euplotidae</taxon>
        <taxon>Moneuplotes</taxon>
    </lineage>
</organism>
<evidence type="ECO:0000313" key="2">
    <source>
        <dbReference type="EMBL" id="CAI2358951.1"/>
    </source>
</evidence>
<proteinExistence type="predicted"/>
<sequence length="384" mass="44032">MNNMIFTLGVGGMLVMLSEPEKLDKNNLIASAITIIYFYYGSKVVHFRCKKMYSIILNNKMMVEEKEVFSKCFFILCWSFQKTSSMALTDTLTMSPPGKKPAGQCGPETQKVQISVENKKGMKEIQTQSLSLLKYLKTRQKTLEGQREPHKQDIVIEYPRANSRSLEELKEISKEEDSSDSMHEFSIKSLEIERKGRPLFLHVFIDTTDIIKLEEVKNRIKMQRVMFASSSHEFRTPLNAIMNSFNFIGMSFGHSESFIENHISLQELHGANIIEHIDGIKRFLRTGNISSKLLLVLVEDILNLSRIDNGTFTLTHEDLTSQNFCKRFNLSLSFSEPTRIFTYILTAIEAFTGAKCTQTETGSDRYCLIWYLILSSSLLKDQSQ</sequence>
<dbReference type="InterPro" id="IPR003661">
    <property type="entry name" value="HisK_dim/P_dom"/>
</dbReference>
<dbReference type="SUPFAM" id="SSF47384">
    <property type="entry name" value="Homodimeric domain of signal transducing histidine kinase"/>
    <property type="match status" value="1"/>
</dbReference>
<dbReference type="AlphaFoldDB" id="A0AAD1X608"/>
<dbReference type="InterPro" id="IPR036097">
    <property type="entry name" value="HisK_dim/P_sf"/>
</dbReference>
<dbReference type="EMBL" id="CAMPGE010000220">
    <property type="protein sequence ID" value="CAI2358951.1"/>
    <property type="molecule type" value="Genomic_DNA"/>
</dbReference>
<reference evidence="2" key="1">
    <citation type="submission" date="2023-07" db="EMBL/GenBank/DDBJ databases">
        <authorList>
            <consortium name="AG Swart"/>
            <person name="Singh M."/>
            <person name="Singh A."/>
            <person name="Seah K."/>
            <person name="Emmerich C."/>
        </authorList>
    </citation>
    <scope>NUCLEOTIDE SEQUENCE</scope>
    <source>
        <strain evidence="2">DP1</strain>
    </source>
</reference>
<dbReference type="Pfam" id="PF00512">
    <property type="entry name" value="HisKA"/>
    <property type="match status" value="1"/>
</dbReference>
<feature type="domain" description="Signal transduction histidine kinase dimerisation/phosphoacceptor" evidence="1">
    <location>
        <begin position="222"/>
        <end position="310"/>
    </location>
</feature>
<accession>A0AAD1X608</accession>
<protein>
    <recommendedName>
        <fullName evidence="1">Signal transduction histidine kinase dimerisation/phosphoacceptor domain-containing protein</fullName>
    </recommendedName>
</protein>
<dbReference type="Gene3D" id="1.10.287.130">
    <property type="match status" value="1"/>
</dbReference>
<name>A0AAD1X608_EUPCR</name>
<evidence type="ECO:0000313" key="3">
    <source>
        <dbReference type="Proteomes" id="UP001295684"/>
    </source>
</evidence>